<dbReference type="InterPro" id="IPR021629">
    <property type="entry name" value="Mediator_Med23"/>
</dbReference>
<dbReference type="GO" id="GO:0016592">
    <property type="term" value="C:mediator complex"/>
    <property type="evidence" value="ECO:0007669"/>
    <property type="project" value="TreeGrafter"/>
</dbReference>
<dbReference type="GO" id="GO:0006357">
    <property type="term" value="P:regulation of transcription by RNA polymerase II"/>
    <property type="evidence" value="ECO:0007669"/>
    <property type="project" value="TreeGrafter"/>
</dbReference>
<accession>A0A814SQC4</accession>
<evidence type="ECO:0000256" key="1">
    <source>
        <dbReference type="ARBA" id="ARBA00004123"/>
    </source>
</evidence>
<feature type="compositionally biased region" description="Polar residues" evidence="8">
    <location>
        <begin position="454"/>
        <end position="469"/>
    </location>
</feature>
<evidence type="ECO:0000256" key="3">
    <source>
        <dbReference type="ARBA" id="ARBA00019696"/>
    </source>
</evidence>
<dbReference type="Pfam" id="PF11573">
    <property type="entry name" value="Med23"/>
    <property type="match status" value="1"/>
</dbReference>
<organism evidence="9 10">
    <name type="scientific">Adineta steineri</name>
    <dbReference type="NCBI Taxonomy" id="433720"/>
    <lineage>
        <taxon>Eukaryota</taxon>
        <taxon>Metazoa</taxon>
        <taxon>Spiralia</taxon>
        <taxon>Gnathifera</taxon>
        <taxon>Rotifera</taxon>
        <taxon>Eurotatoria</taxon>
        <taxon>Bdelloidea</taxon>
        <taxon>Adinetida</taxon>
        <taxon>Adinetidae</taxon>
        <taxon>Adineta</taxon>
    </lineage>
</organism>
<gene>
    <name evidence="9" type="ORF">IZO911_LOCUS25692</name>
</gene>
<evidence type="ECO:0000256" key="2">
    <source>
        <dbReference type="ARBA" id="ARBA00010222"/>
    </source>
</evidence>
<comment type="caution">
    <text evidence="9">The sequence shown here is derived from an EMBL/GenBank/DDBJ whole genome shotgun (WGS) entry which is preliminary data.</text>
</comment>
<dbReference type="AlphaFoldDB" id="A0A814SQC4"/>
<feature type="region of interest" description="Disordered" evidence="8">
    <location>
        <begin position="454"/>
        <end position="477"/>
    </location>
</feature>
<evidence type="ECO:0000256" key="8">
    <source>
        <dbReference type="SAM" id="MobiDB-lite"/>
    </source>
</evidence>
<evidence type="ECO:0000256" key="4">
    <source>
        <dbReference type="ARBA" id="ARBA00023015"/>
    </source>
</evidence>
<keyword evidence="6" id="KW-0539">Nucleus</keyword>
<keyword evidence="5" id="KW-0804">Transcription</keyword>
<evidence type="ECO:0000313" key="10">
    <source>
        <dbReference type="Proteomes" id="UP000663860"/>
    </source>
</evidence>
<comment type="subcellular location">
    <subcellularLocation>
        <location evidence="1">Nucleus</location>
    </subcellularLocation>
</comment>
<feature type="region of interest" description="Disordered" evidence="8">
    <location>
        <begin position="392"/>
        <end position="426"/>
    </location>
</feature>
<dbReference type="Proteomes" id="UP000663860">
    <property type="component" value="Unassembled WGS sequence"/>
</dbReference>
<dbReference type="PANTHER" id="PTHR12691">
    <property type="entry name" value="MEDIATOR OF RNA POLYMERASE II TRANSCRIPTION SUBUNIT 23"/>
    <property type="match status" value="1"/>
</dbReference>
<reference evidence="9" key="1">
    <citation type="submission" date="2021-02" db="EMBL/GenBank/DDBJ databases">
        <authorList>
            <person name="Nowell W R."/>
        </authorList>
    </citation>
    <scope>NUCLEOTIDE SEQUENCE</scope>
</reference>
<dbReference type="PANTHER" id="PTHR12691:SF10">
    <property type="entry name" value="MEDIATOR OF RNA POLYMERASE II TRANSCRIPTION SUBUNIT 23"/>
    <property type="match status" value="1"/>
</dbReference>
<evidence type="ECO:0000313" key="9">
    <source>
        <dbReference type="EMBL" id="CAF1149538.1"/>
    </source>
</evidence>
<evidence type="ECO:0000256" key="7">
    <source>
        <dbReference type="ARBA" id="ARBA00031961"/>
    </source>
</evidence>
<sequence length="477" mass="54102">MSHTPLQDIEKVFKFYTLVALIMNPDNNLQLSYFIQNEIKQTLPWGKPESPYPPCFSSLLLKFIDSFRPTAQLVSITGRDMLYPIVGYSNYASILWRLHYAKLKFHQTAPLPFDRAQVQPQTELFCYVIKQLNSRDLAFSLVGIARNVKQRITAIEESLADLLIWNIFETNKIQEFEGQLHLWTVTAHIVLVYVQNVCITLSGILSTINIKIASLSGPLYGIGRDWLMWLIGQMLCHVLNKNHVKATWPDYLILLDLIRILYPDNQSLPEPDYRDFQSVVSIAAASNWYFLTTRVIPAIVASPQSTSLPQYQTPIALYLHVEALKSFEDRKLSSIDDYRFYIAWTNFLYHIKYIVVGDAIRDRIETVVNNLHCEKLRSRLHFLCAKTDVSSSIHSQGPASAATPQASSVDSSSNNAPTHGQLKPGTSTMQMQYTTAAMQVPPYGVSPQNIQQHFQLTTGVASSLGSDGNQQQQQQQR</sequence>
<comment type="similarity">
    <text evidence="2">Belongs to the Mediator complex subunit 23 family.</text>
</comment>
<dbReference type="EMBL" id="CAJNOE010000324">
    <property type="protein sequence ID" value="CAF1149538.1"/>
    <property type="molecule type" value="Genomic_DNA"/>
</dbReference>
<dbReference type="GO" id="GO:0005667">
    <property type="term" value="C:transcription regulator complex"/>
    <property type="evidence" value="ECO:0007669"/>
    <property type="project" value="TreeGrafter"/>
</dbReference>
<evidence type="ECO:0000256" key="6">
    <source>
        <dbReference type="ARBA" id="ARBA00023242"/>
    </source>
</evidence>
<dbReference type="GO" id="GO:0010628">
    <property type="term" value="P:positive regulation of gene expression"/>
    <property type="evidence" value="ECO:0007669"/>
    <property type="project" value="TreeGrafter"/>
</dbReference>
<keyword evidence="4" id="KW-0805">Transcription regulation</keyword>
<proteinExistence type="inferred from homology"/>
<protein>
    <recommendedName>
        <fullName evidence="3">Mediator of RNA polymerase II transcription subunit 23</fullName>
    </recommendedName>
    <alternativeName>
        <fullName evidence="7">Mediator complex subunit 23</fullName>
    </alternativeName>
</protein>
<name>A0A814SQC4_9BILA</name>
<evidence type="ECO:0000256" key="5">
    <source>
        <dbReference type="ARBA" id="ARBA00023163"/>
    </source>
</evidence>